<name>A0AAQ3R6L9_9PEZI</name>
<gene>
    <name evidence="2" type="ORF">R9X50_00018000</name>
</gene>
<organism evidence="2 3">
    <name type="scientific">Acrodontium crateriforme</name>
    <dbReference type="NCBI Taxonomy" id="150365"/>
    <lineage>
        <taxon>Eukaryota</taxon>
        <taxon>Fungi</taxon>
        <taxon>Dikarya</taxon>
        <taxon>Ascomycota</taxon>
        <taxon>Pezizomycotina</taxon>
        <taxon>Dothideomycetes</taxon>
        <taxon>Dothideomycetidae</taxon>
        <taxon>Mycosphaerellales</taxon>
        <taxon>Teratosphaeriaceae</taxon>
        <taxon>Acrodontium</taxon>
    </lineage>
</organism>
<accession>A0AAQ3R6L9</accession>
<evidence type="ECO:0000256" key="1">
    <source>
        <dbReference type="SAM" id="MobiDB-lite"/>
    </source>
</evidence>
<feature type="region of interest" description="Disordered" evidence="1">
    <location>
        <begin position="62"/>
        <end position="123"/>
    </location>
</feature>
<reference evidence="2 3" key="1">
    <citation type="submission" date="2023-11" db="EMBL/GenBank/DDBJ databases">
        <title>An acidophilic fungus is an integral part of prey digestion in a carnivorous sundew plant.</title>
        <authorList>
            <person name="Tsai I.J."/>
        </authorList>
    </citation>
    <scope>NUCLEOTIDE SEQUENCE [LARGE SCALE GENOMIC DNA]</scope>
    <source>
        <strain evidence="2">169a</strain>
    </source>
</reference>
<proteinExistence type="predicted"/>
<dbReference type="EMBL" id="CP138580">
    <property type="protein sequence ID" value="WPG97405.1"/>
    <property type="molecule type" value="Genomic_DNA"/>
</dbReference>
<dbReference type="Proteomes" id="UP001303373">
    <property type="component" value="Chromosome 1"/>
</dbReference>
<evidence type="ECO:0000313" key="2">
    <source>
        <dbReference type="EMBL" id="WPG97405.1"/>
    </source>
</evidence>
<sequence length="150" mass="16377">MATISIDTAAVLVALLNKNKVKLGMKEYKVMSELDGNKGPGGFDHLFRPIKARAKDIMEKLDDGASATPVVKSCVTDKSPGSAKRGKVDSTKTKGPAKGKAKKQEAFDDDDSDDDVEATPTKKIKIQKEVRPIDAVDEDDRRLFEDAWNL</sequence>
<dbReference type="AlphaFoldDB" id="A0AAQ3R6L9"/>
<protein>
    <submittedName>
        <fullName evidence="2">Uncharacterized protein</fullName>
    </submittedName>
</protein>
<evidence type="ECO:0000313" key="3">
    <source>
        <dbReference type="Proteomes" id="UP001303373"/>
    </source>
</evidence>
<feature type="compositionally biased region" description="Acidic residues" evidence="1">
    <location>
        <begin position="107"/>
        <end position="117"/>
    </location>
</feature>
<keyword evidence="3" id="KW-1185">Reference proteome</keyword>